<dbReference type="EMBL" id="CACRSS010000007">
    <property type="protein sequence ID" value="VYT03473.1"/>
    <property type="molecule type" value="Genomic_DNA"/>
</dbReference>
<protein>
    <submittedName>
        <fullName evidence="1">Uncharacterized protein</fullName>
    </submittedName>
</protein>
<evidence type="ECO:0000313" key="2">
    <source>
        <dbReference type="EMBL" id="VYT03473.1"/>
    </source>
</evidence>
<dbReference type="EMBL" id="CACRSS010000002">
    <property type="protein sequence ID" value="VYS79170.1"/>
    <property type="molecule type" value="Genomic_DNA"/>
</dbReference>
<organism evidence="1">
    <name type="scientific">Akkermansia muciniphila</name>
    <dbReference type="NCBI Taxonomy" id="239935"/>
    <lineage>
        <taxon>Bacteria</taxon>
        <taxon>Pseudomonadati</taxon>
        <taxon>Verrucomicrobiota</taxon>
        <taxon>Verrucomicrobiia</taxon>
        <taxon>Verrucomicrobiales</taxon>
        <taxon>Akkermansiaceae</taxon>
        <taxon>Akkermansia</taxon>
    </lineage>
</organism>
<accession>A0A6N2RHM1</accession>
<evidence type="ECO:0000313" key="1">
    <source>
        <dbReference type="EMBL" id="VYS79170.1"/>
    </source>
</evidence>
<gene>
    <name evidence="1" type="ORF">AMLFYP55_01586</name>
    <name evidence="2" type="ORF">AMLFYP55_02566</name>
</gene>
<reference evidence="1" key="1">
    <citation type="submission" date="2019-11" db="EMBL/GenBank/DDBJ databases">
        <authorList>
            <person name="Feng L."/>
        </authorList>
    </citation>
    <scope>NUCLEOTIDE SEQUENCE</scope>
    <source>
        <strain evidence="1">AMuciniphilaLFYP55</strain>
    </source>
</reference>
<proteinExistence type="predicted"/>
<sequence>MKSGALEETELSAVNKAFGRKFNIVSFRWLSPEEV</sequence>
<name>A0A6N2RHM1_9BACT</name>
<dbReference type="AlphaFoldDB" id="A0A6N2RHM1"/>